<evidence type="ECO:0000313" key="3">
    <source>
        <dbReference type="Proteomes" id="UP000185911"/>
    </source>
</evidence>
<reference evidence="2 3" key="1">
    <citation type="submission" date="2017-01" db="EMBL/GenBank/DDBJ databases">
        <title>Genome sequence of Rhodoferax antarcticus ANT.BR, a psychrophilic purple nonsulfur bacterium from an Antarctic microbial mat.</title>
        <authorList>
            <person name="Baker J."/>
            <person name="Riester C."/>
            <person name="Skinner B."/>
            <person name="Newell A."/>
            <person name="Swingley W."/>
            <person name="Madigan M."/>
            <person name="Jung D."/>
            <person name="Asao M."/>
            <person name="Chen M."/>
            <person name="Loughlin P."/>
            <person name="Pan H."/>
            <person name="Lin S."/>
            <person name="Li N."/>
            <person name="Shaw J."/>
            <person name="Prado M."/>
            <person name="Sherman C."/>
            <person name="Li X."/>
            <person name="Tang J."/>
            <person name="Blankenship R."/>
            <person name="Zhao T."/>
            <person name="Touchman J."/>
            <person name="Sattley M."/>
        </authorList>
    </citation>
    <scope>NUCLEOTIDE SEQUENCE [LARGE SCALE GENOMIC DNA]</scope>
    <source>
        <strain evidence="2 3">ANT.BR</strain>
    </source>
</reference>
<protein>
    <submittedName>
        <fullName evidence="2">Uncharacterized protein</fullName>
    </submittedName>
</protein>
<feature type="region of interest" description="Disordered" evidence="1">
    <location>
        <begin position="1"/>
        <end position="38"/>
    </location>
</feature>
<dbReference type="AlphaFoldDB" id="A0A1Q8YCU7"/>
<feature type="compositionally biased region" description="Polar residues" evidence="1">
    <location>
        <begin position="1"/>
        <end position="10"/>
    </location>
</feature>
<name>A0A1Q8YCU7_9BURK</name>
<keyword evidence="3" id="KW-1185">Reference proteome</keyword>
<evidence type="ECO:0000256" key="1">
    <source>
        <dbReference type="SAM" id="MobiDB-lite"/>
    </source>
</evidence>
<organism evidence="2 3">
    <name type="scientific">Rhodoferax antarcticus ANT.BR</name>
    <dbReference type="NCBI Taxonomy" id="1111071"/>
    <lineage>
        <taxon>Bacteria</taxon>
        <taxon>Pseudomonadati</taxon>
        <taxon>Pseudomonadota</taxon>
        <taxon>Betaproteobacteria</taxon>
        <taxon>Burkholderiales</taxon>
        <taxon>Comamonadaceae</taxon>
        <taxon>Rhodoferax</taxon>
    </lineage>
</organism>
<proteinExistence type="predicted"/>
<dbReference type="EMBL" id="MSYM01000013">
    <property type="protein sequence ID" value="OLP05847.1"/>
    <property type="molecule type" value="Genomic_DNA"/>
</dbReference>
<evidence type="ECO:0000313" key="2">
    <source>
        <dbReference type="EMBL" id="OLP05847.1"/>
    </source>
</evidence>
<gene>
    <name evidence="2" type="ORF">BLL52_2075</name>
</gene>
<accession>A0A1Q8YCU7</accession>
<dbReference type="Proteomes" id="UP000185911">
    <property type="component" value="Unassembled WGS sequence"/>
</dbReference>
<sequence>MIMNSYNQRARGQINKRQNDTLQAKNFKPQRQRPEATR</sequence>
<comment type="caution">
    <text evidence="2">The sequence shown here is derived from an EMBL/GenBank/DDBJ whole genome shotgun (WGS) entry which is preliminary data.</text>
</comment>